<sequence length="229" mass="24109">MIKTMRTALFLFASTVVLNTGVVAAAGDKARGETIATQGNGAGALACVTCHGPKGKGNSAAGFPDIAGLHAGYFGKQLHDYTSGARKNPIMQPFASALSESDIQAVAAYYQSLASPVSAVLQKTPDPDNQGEWLAIRGDWGNDIPACNQCHGPNGMGVGNSFPALSGQHASYLKAQLIAWRTGSRNNDPNQLMKGIAERLSEQQISAITEYYATLPEQLSVQAKAKESR</sequence>
<feature type="domain" description="Cytochrome c" evidence="7">
    <location>
        <begin position="126"/>
        <end position="216"/>
    </location>
</feature>
<dbReference type="PANTHER" id="PTHR33751:SF11">
    <property type="entry name" value="BLL4483 PROTEIN"/>
    <property type="match status" value="1"/>
</dbReference>
<dbReference type="GO" id="GO:0009055">
    <property type="term" value="F:electron transfer activity"/>
    <property type="evidence" value="ECO:0007669"/>
    <property type="project" value="InterPro"/>
</dbReference>
<reference evidence="9" key="1">
    <citation type="submission" date="2016-11" db="EMBL/GenBank/DDBJ databases">
        <authorList>
            <person name="Varghese N."/>
            <person name="Submissions S."/>
        </authorList>
    </citation>
    <scope>NUCLEOTIDE SEQUENCE [LARGE SCALE GENOMIC DNA]</scope>
    <source>
        <strain evidence="9">CGMCC 1.10835</strain>
    </source>
</reference>
<dbReference type="InterPro" id="IPR036909">
    <property type="entry name" value="Cyt_c-like_dom_sf"/>
</dbReference>
<dbReference type="RefSeq" id="WP_072797506.1">
    <property type="nucleotide sequence ID" value="NZ_FRAQ01000001.1"/>
</dbReference>
<feature type="binding site" description="axial binding residue" evidence="5">
    <location>
        <position position="51"/>
    </location>
    <ligand>
        <name>heme c</name>
        <dbReference type="ChEBI" id="CHEBI:61717"/>
        <label>1</label>
    </ligand>
    <ligandPart>
        <name>Fe</name>
        <dbReference type="ChEBI" id="CHEBI:18248"/>
    </ligandPart>
</feature>
<dbReference type="GO" id="GO:0005506">
    <property type="term" value="F:iron ion binding"/>
    <property type="evidence" value="ECO:0007669"/>
    <property type="project" value="InterPro"/>
</dbReference>
<dbReference type="PANTHER" id="PTHR33751">
    <property type="entry name" value="CBB3-TYPE CYTOCHROME C OXIDASE SUBUNIT FIXP"/>
    <property type="match status" value="1"/>
</dbReference>
<dbReference type="Proteomes" id="UP000184497">
    <property type="component" value="Unassembled WGS sequence"/>
</dbReference>
<keyword evidence="6" id="KW-0732">Signal</keyword>
<keyword evidence="9" id="KW-1185">Reference proteome</keyword>
<feature type="domain" description="Cytochrome c" evidence="7">
    <location>
        <begin position="27"/>
        <end position="114"/>
    </location>
</feature>
<evidence type="ECO:0000256" key="1">
    <source>
        <dbReference type="ARBA" id="ARBA00022617"/>
    </source>
</evidence>
<keyword evidence="2 5" id="KW-0479">Metal-binding</keyword>
<dbReference type="GO" id="GO:0020037">
    <property type="term" value="F:heme binding"/>
    <property type="evidence" value="ECO:0007669"/>
    <property type="project" value="InterPro"/>
</dbReference>
<dbReference type="STRING" id="564117.SAMN05216369_2298"/>
<evidence type="ECO:0000256" key="4">
    <source>
        <dbReference type="PIRSR" id="PIRSR000005-1"/>
    </source>
</evidence>
<dbReference type="Pfam" id="PF00034">
    <property type="entry name" value="Cytochrom_C"/>
    <property type="match status" value="2"/>
</dbReference>
<dbReference type="PIRSF" id="PIRSF000005">
    <property type="entry name" value="Cytochrome_c4"/>
    <property type="match status" value="1"/>
</dbReference>
<evidence type="ECO:0000256" key="2">
    <source>
        <dbReference type="ARBA" id="ARBA00022723"/>
    </source>
</evidence>
<feature type="chain" id="PRO_5009920980" evidence="6">
    <location>
        <begin position="26"/>
        <end position="229"/>
    </location>
</feature>
<dbReference type="InterPro" id="IPR050597">
    <property type="entry name" value="Cytochrome_c_Oxidase_Subunit"/>
</dbReference>
<evidence type="ECO:0000313" key="9">
    <source>
        <dbReference type="Proteomes" id="UP000184497"/>
    </source>
</evidence>
<feature type="binding site" description="covalent" evidence="4">
    <location>
        <position position="50"/>
    </location>
    <ligand>
        <name>heme c</name>
        <dbReference type="ChEBI" id="CHEBI:61717"/>
        <label>1</label>
    </ligand>
</feature>
<dbReference type="InterPro" id="IPR024167">
    <property type="entry name" value="Cytochrome_c4-like"/>
</dbReference>
<evidence type="ECO:0000256" key="6">
    <source>
        <dbReference type="SAM" id="SignalP"/>
    </source>
</evidence>
<accession>A0A1M6SWW8</accession>
<organism evidence="8 9">
    <name type="scientific">Marinobacter antarcticus</name>
    <dbReference type="NCBI Taxonomy" id="564117"/>
    <lineage>
        <taxon>Bacteria</taxon>
        <taxon>Pseudomonadati</taxon>
        <taxon>Pseudomonadota</taxon>
        <taxon>Gammaproteobacteria</taxon>
        <taxon>Pseudomonadales</taxon>
        <taxon>Marinobacteraceae</taxon>
        <taxon>Marinobacter</taxon>
    </lineage>
</organism>
<keyword evidence="3 5" id="KW-0408">Iron</keyword>
<feature type="binding site" description="axial binding residue" evidence="5">
    <location>
        <position position="151"/>
    </location>
    <ligand>
        <name>heme c</name>
        <dbReference type="ChEBI" id="CHEBI:61717"/>
        <label>2</label>
    </ligand>
    <ligandPart>
        <name>Fe</name>
        <dbReference type="ChEBI" id="CHEBI:18248"/>
    </ligandPart>
</feature>
<name>A0A1M6SWW8_9GAMM</name>
<feature type="binding site" description="axial binding residue" evidence="5">
    <location>
        <position position="193"/>
    </location>
    <ligand>
        <name>heme c</name>
        <dbReference type="ChEBI" id="CHEBI:61717"/>
        <label>2</label>
    </ligand>
    <ligandPart>
        <name>Fe</name>
        <dbReference type="ChEBI" id="CHEBI:18248"/>
    </ligandPart>
</feature>
<feature type="binding site" description="covalent" evidence="4">
    <location>
        <position position="147"/>
    </location>
    <ligand>
        <name>heme c</name>
        <dbReference type="ChEBI" id="CHEBI:61717"/>
        <label>2</label>
    </ligand>
</feature>
<feature type="binding site" description="covalent" evidence="4">
    <location>
        <position position="47"/>
    </location>
    <ligand>
        <name>heme c</name>
        <dbReference type="ChEBI" id="CHEBI:61717"/>
        <label>1</label>
    </ligand>
</feature>
<evidence type="ECO:0000313" key="8">
    <source>
        <dbReference type="EMBL" id="SHK49176.1"/>
    </source>
</evidence>
<evidence type="ECO:0000256" key="3">
    <source>
        <dbReference type="ARBA" id="ARBA00023004"/>
    </source>
</evidence>
<dbReference type="PROSITE" id="PS51007">
    <property type="entry name" value="CYTC"/>
    <property type="match status" value="2"/>
</dbReference>
<feature type="binding site" description="covalent" evidence="4">
    <location>
        <position position="150"/>
    </location>
    <ligand>
        <name>heme c</name>
        <dbReference type="ChEBI" id="CHEBI:61717"/>
        <label>2</label>
    </ligand>
</feature>
<feature type="signal peptide" evidence="6">
    <location>
        <begin position="1"/>
        <end position="25"/>
    </location>
</feature>
<dbReference type="SUPFAM" id="SSF46626">
    <property type="entry name" value="Cytochrome c"/>
    <property type="match status" value="2"/>
</dbReference>
<dbReference type="EMBL" id="FRAQ01000001">
    <property type="protein sequence ID" value="SHK49176.1"/>
    <property type="molecule type" value="Genomic_DNA"/>
</dbReference>
<evidence type="ECO:0000256" key="5">
    <source>
        <dbReference type="PIRSR" id="PIRSR000005-2"/>
    </source>
</evidence>
<dbReference type="InterPro" id="IPR009056">
    <property type="entry name" value="Cyt_c-like_dom"/>
</dbReference>
<keyword evidence="1 4" id="KW-0349">Heme</keyword>
<dbReference type="GO" id="GO:0042597">
    <property type="term" value="C:periplasmic space"/>
    <property type="evidence" value="ECO:0007669"/>
    <property type="project" value="InterPro"/>
</dbReference>
<comment type="PTM">
    <text evidence="4">Binds 2 heme c groups covalently per subunit.</text>
</comment>
<gene>
    <name evidence="8" type="ORF">SAMN05216369_2298</name>
</gene>
<dbReference type="Gene3D" id="1.10.760.10">
    <property type="entry name" value="Cytochrome c-like domain"/>
    <property type="match status" value="2"/>
</dbReference>
<feature type="binding site" description="axial binding residue" evidence="5">
    <location>
        <position position="91"/>
    </location>
    <ligand>
        <name>heme c</name>
        <dbReference type="ChEBI" id="CHEBI:61717"/>
        <label>1</label>
    </ligand>
    <ligandPart>
        <name>Fe</name>
        <dbReference type="ChEBI" id="CHEBI:18248"/>
    </ligandPart>
</feature>
<evidence type="ECO:0000259" key="7">
    <source>
        <dbReference type="PROSITE" id="PS51007"/>
    </source>
</evidence>
<protein>
    <submittedName>
        <fullName evidence="8">Cytochrome c553</fullName>
    </submittedName>
</protein>
<proteinExistence type="predicted"/>
<dbReference type="AlphaFoldDB" id="A0A1M6SWW8"/>